<comment type="caution">
    <text evidence="1">The sequence shown here is derived from an EMBL/GenBank/DDBJ whole genome shotgun (WGS) entry which is preliminary data.</text>
</comment>
<organism evidence="1 2">
    <name type="scientific">Chitinophaga oryziterrae</name>
    <dbReference type="NCBI Taxonomy" id="1031224"/>
    <lineage>
        <taxon>Bacteria</taxon>
        <taxon>Pseudomonadati</taxon>
        <taxon>Bacteroidota</taxon>
        <taxon>Chitinophagia</taxon>
        <taxon>Chitinophagales</taxon>
        <taxon>Chitinophagaceae</taxon>
        <taxon>Chitinophaga</taxon>
    </lineage>
</organism>
<evidence type="ECO:0000313" key="1">
    <source>
        <dbReference type="EMBL" id="MVT40566.1"/>
    </source>
</evidence>
<gene>
    <name evidence="1" type="ORF">GO495_08225</name>
</gene>
<dbReference type="OrthoDB" id="680331at2"/>
<protein>
    <submittedName>
        <fullName evidence="1">Uncharacterized protein</fullName>
    </submittedName>
</protein>
<sequence length="288" mass="32074">MKTIHCFLTITFLSLFVTPIGIRAQGTRVYRQNLLISGQTEDSQGANYLLLHKLYTSTLLPDNHVQGKITAIRGGVGAYNRKWTVEVNTSSAYNGNRGSIISYNEPASLVTLTYNSENYLAVSIQNGASLYNFSFTGYAQAEVLLLVTDNNVSNILPFTSLDPIIIQGNVGIGTTSFGSHMLAVEGSIGARRIKVRQTGWADFVFHPDYHLPPLQEVENYINTNKHLSGIPTTEDVEKDGIDLGEMNKILLQKVEELTLYLIEQSKRNIEMEKRTTALTERLEKLEAK</sequence>
<proteinExistence type="predicted"/>
<reference evidence="1 2" key="1">
    <citation type="submission" date="2019-12" db="EMBL/GenBank/DDBJ databases">
        <title>The draft genomic sequence of strain Chitinophaga oryziterrae JCM 16595.</title>
        <authorList>
            <person name="Zhang X."/>
        </authorList>
    </citation>
    <scope>NUCLEOTIDE SEQUENCE [LARGE SCALE GENOMIC DNA]</scope>
    <source>
        <strain evidence="1 2">JCM 16595</strain>
    </source>
</reference>
<dbReference type="RefSeq" id="WP_157299239.1">
    <property type="nucleotide sequence ID" value="NZ_BAAAZB010000010.1"/>
</dbReference>
<name>A0A6N8J8F2_9BACT</name>
<evidence type="ECO:0000313" key="2">
    <source>
        <dbReference type="Proteomes" id="UP000468388"/>
    </source>
</evidence>
<dbReference type="Proteomes" id="UP000468388">
    <property type="component" value="Unassembled WGS sequence"/>
</dbReference>
<dbReference type="EMBL" id="WRXO01000002">
    <property type="protein sequence ID" value="MVT40566.1"/>
    <property type="molecule type" value="Genomic_DNA"/>
</dbReference>
<accession>A0A6N8J8F2</accession>
<keyword evidence="2" id="KW-1185">Reference proteome</keyword>
<dbReference type="AlphaFoldDB" id="A0A6N8J8F2"/>